<comment type="caution">
    <text evidence="2">The sequence shown here is derived from an EMBL/GenBank/DDBJ whole genome shotgun (WGS) entry which is preliminary data.</text>
</comment>
<dbReference type="SUPFAM" id="SSF55781">
    <property type="entry name" value="GAF domain-like"/>
    <property type="match status" value="1"/>
</dbReference>
<organism evidence="2 3">
    <name type="scientific">Nonomuraea aridisoli</name>
    <dbReference type="NCBI Taxonomy" id="2070368"/>
    <lineage>
        <taxon>Bacteria</taxon>
        <taxon>Bacillati</taxon>
        <taxon>Actinomycetota</taxon>
        <taxon>Actinomycetes</taxon>
        <taxon>Streptosporangiales</taxon>
        <taxon>Streptosporangiaceae</taxon>
        <taxon>Nonomuraea</taxon>
    </lineage>
</organism>
<evidence type="ECO:0000313" key="3">
    <source>
        <dbReference type="Proteomes" id="UP000249304"/>
    </source>
</evidence>
<feature type="domain" description="GAF" evidence="1">
    <location>
        <begin position="10"/>
        <end position="105"/>
    </location>
</feature>
<dbReference type="InterPro" id="IPR003018">
    <property type="entry name" value="GAF"/>
</dbReference>
<evidence type="ECO:0000259" key="1">
    <source>
        <dbReference type="Pfam" id="PF13185"/>
    </source>
</evidence>
<proteinExistence type="predicted"/>
<feature type="non-terminal residue" evidence="2">
    <location>
        <position position="1"/>
    </location>
</feature>
<protein>
    <recommendedName>
        <fullName evidence="1">GAF domain-containing protein</fullName>
    </recommendedName>
</protein>
<reference evidence="2 3" key="1">
    <citation type="submission" date="2018-01" db="EMBL/GenBank/DDBJ databases">
        <title>Draft genome sequence of Nonomuraea sp. KC333.</title>
        <authorList>
            <person name="Sahin N."/>
            <person name="Saygin H."/>
            <person name="Ay H."/>
        </authorList>
    </citation>
    <scope>NUCLEOTIDE SEQUENCE [LARGE SCALE GENOMIC DNA]</scope>
    <source>
        <strain evidence="2 3">KC333</strain>
    </source>
</reference>
<dbReference type="Pfam" id="PF13185">
    <property type="entry name" value="GAF_2"/>
    <property type="match status" value="1"/>
</dbReference>
<dbReference type="AlphaFoldDB" id="A0A2W2CQL5"/>
<name>A0A2W2CQL5_9ACTN</name>
<dbReference type="EMBL" id="POUD01000614">
    <property type="protein sequence ID" value="PZG00171.1"/>
    <property type="molecule type" value="Genomic_DNA"/>
</dbReference>
<accession>A0A2W2CQL5</accession>
<sequence>PPPEIADGDGAPALLGTAVPVQDSLAGAVFTHGEPMSDPDMQSAPYPDSPLRRLGYGPGLMVPLGAVPAVHGVLALAKRSGRLPFSAADRQMLHAFAGQAAIALELAETRRAAERLGLLEDRDRIAKDLHDVVIQLTLTVSGDGAVPGGARLRWHVPLPADPTAYGDRES</sequence>
<dbReference type="OrthoDB" id="5241249at2"/>
<dbReference type="InterPro" id="IPR029016">
    <property type="entry name" value="GAF-like_dom_sf"/>
</dbReference>
<dbReference type="Gene3D" id="3.30.450.40">
    <property type="match status" value="1"/>
</dbReference>
<dbReference type="Proteomes" id="UP000249304">
    <property type="component" value="Unassembled WGS sequence"/>
</dbReference>
<keyword evidence="3" id="KW-1185">Reference proteome</keyword>
<gene>
    <name evidence="2" type="ORF">C1J01_48310</name>
</gene>
<evidence type="ECO:0000313" key="2">
    <source>
        <dbReference type="EMBL" id="PZG00171.1"/>
    </source>
</evidence>
<dbReference type="RefSeq" id="WP_146616060.1">
    <property type="nucleotide sequence ID" value="NZ_POUD01000614.1"/>
</dbReference>